<dbReference type="HOGENOM" id="CLU_698062_0_0_5"/>
<name>H8KCN1_RICMS</name>
<dbReference type="EMBL" id="CP003340">
    <property type="protein sequence ID" value="AFC73950.1"/>
    <property type="molecule type" value="Genomic_DNA"/>
</dbReference>
<accession>H8KCN1</accession>
<reference evidence="3" key="1">
    <citation type="submission" date="2012-02" db="EMBL/GenBank/DDBJ databases">
        <title>Complete genome sequence of Rickettsia montanensis strain OSU 85-930.</title>
        <authorList>
            <person name="Johnson S.L."/>
            <person name="Munk A.C."/>
            <person name="Han S."/>
            <person name="Bruce D.C."/>
            <person name="Dasch G.A."/>
        </authorList>
    </citation>
    <scope>NUCLEOTIDE SEQUENCE [LARGE SCALE GENOMIC DNA]</scope>
    <source>
        <strain evidence="3">OSU 85-930</strain>
    </source>
</reference>
<dbReference type="RefSeq" id="WP_014410011.1">
    <property type="nucleotide sequence ID" value="NC_017043.1"/>
</dbReference>
<evidence type="ECO:0000313" key="2">
    <source>
        <dbReference type="EMBL" id="AFC73950.1"/>
    </source>
</evidence>
<gene>
    <name evidence="2" type="ordered locus">MCI_05725</name>
</gene>
<feature type="coiled-coil region" evidence="1">
    <location>
        <begin position="180"/>
        <end position="210"/>
    </location>
</feature>
<proteinExistence type="predicted"/>
<dbReference type="KEGG" id="rmo:MCI_05725"/>
<evidence type="ECO:0000313" key="3">
    <source>
        <dbReference type="Proteomes" id="UP000008008"/>
    </source>
</evidence>
<keyword evidence="1" id="KW-0175">Coiled coil</keyword>
<dbReference type="Proteomes" id="UP000008008">
    <property type="component" value="Chromosome"/>
</dbReference>
<protein>
    <submittedName>
        <fullName evidence="2">Uncharacterized protein</fullName>
    </submittedName>
</protein>
<organism evidence="2 3">
    <name type="scientific">Rickettsia montanensis (strain OSU 85-930)</name>
    <dbReference type="NCBI Taxonomy" id="1105114"/>
    <lineage>
        <taxon>Bacteria</taxon>
        <taxon>Pseudomonadati</taxon>
        <taxon>Pseudomonadota</taxon>
        <taxon>Alphaproteobacteria</taxon>
        <taxon>Rickettsiales</taxon>
        <taxon>Rickettsiaceae</taxon>
        <taxon>Rickettsieae</taxon>
        <taxon>Rickettsia</taxon>
        <taxon>spotted fever group</taxon>
    </lineage>
</organism>
<sequence>MSTIDFSSFSGLNKEQQEELQRLLIKLKGFTKSLKMNVKDLEDHLFYILQNALNKLSHTENIDVAKIEKLFNRTIQESITTLSEALEKSYQEQLKTKDIFLFDGIIVEKCLNVLEQILKFQQELDKLYPGASKKIIESLDNILVGVISTQIPMLGIFIQTSGILEKVNNLIDSEKLLPKITKLHNDIKEIREEAKSHEKLENIYEKAKKVAAISEISKEPPRKIIEIANKNPNNQASLENVVKAAKAIPKSKDEVEEKITELKSNIESAIPQNINIDKLNSVKNTISGNLNEAKTELSKVLNPEASCGEKIESLCKAAEKATEIASDIKKIVGVIPGSKELGNVISLTIKTNLLPPPIIAMIAKLTPDMANLVNIGKAVVTILSKTHNLTQQQGRAK</sequence>
<keyword evidence="3" id="KW-1185">Reference proteome</keyword>
<evidence type="ECO:0000256" key="1">
    <source>
        <dbReference type="SAM" id="Coils"/>
    </source>
</evidence>
<dbReference type="AlphaFoldDB" id="H8KCN1"/>